<proteinExistence type="inferred from homology"/>
<dbReference type="InterPro" id="IPR011240">
    <property type="entry name" value="Pesterase_YunD"/>
</dbReference>
<dbReference type="GO" id="GO:0009166">
    <property type="term" value="P:nucleotide catabolic process"/>
    <property type="evidence" value="ECO:0007669"/>
    <property type="project" value="InterPro"/>
</dbReference>
<dbReference type="InterPro" id="IPR004843">
    <property type="entry name" value="Calcineurin-like_PHP"/>
</dbReference>
<dbReference type="RefSeq" id="WP_126112073.1">
    <property type="nucleotide sequence ID" value="NZ_CP034465.1"/>
</dbReference>
<dbReference type="SUPFAM" id="SSF56300">
    <property type="entry name" value="Metallo-dependent phosphatases"/>
    <property type="match status" value="1"/>
</dbReference>
<dbReference type="Pfam" id="PF02872">
    <property type="entry name" value="5_nucleotid_C"/>
    <property type="match status" value="1"/>
</dbReference>
<dbReference type="Proteomes" id="UP000273326">
    <property type="component" value="Chromosome"/>
</dbReference>
<dbReference type="AlphaFoldDB" id="A0A3Q9BM05"/>
<dbReference type="Gene3D" id="3.60.21.10">
    <property type="match status" value="1"/>
</dbReference>
<dbReference type="EMBL" id="CP034465">
    <property type="protein sequence ID" value="AZP05555.1"/>
    <property type="molecule type" value="Genomic_DNA"/>
</dbReference>
<evidence type="ECO:0000259" key="3">
    <source>
        <dbReference type="Pfam" id="PF00149"/>
    </source>
</evidence>
<evidence type="ECO:0000256" key="2">
    <source>
        <dbReference type="RuleBase" id="RU362119"/>
    </source>
</evidence>
<organism evidence="5 6">
    <name type="scientific">Jeotgalibaca ciconiae</name>
    <dbReference type="NCBI Taxonomy" id="2496265"/>
    <lineage>
        <taxon>Bacteria</taxon>
        <taxon>Bacillati</taxon>
        <taxon>Bacillota</taxon>
        <taxon>Bacilli</taxon>
        <taxon>Lactobacillales</taxon>
        <taxon>Carnobacteriaceae</taxon>
        <taxon>Jeotgalibaca</taxon>
    </lineage>
</organism>
<keyword evidence="2" id="KW-0378">Hydrolase</keyword>
<accession>A0A3Q9BM05</accession>
<name>A0A3Q9BM05_9LACT</name>
<feature type="domain" description="Calcineurin-like phosphoesterase" evidence="3">
    <location>
        <begin position="11"/>
        <end position="211"/>
    </location>
</feature>
<dbReference type="InterPro" id="IPR036907">
    <property type="entry name" value="5'-Nucleotdase_C_sf"/>
</dbReference>
<feature type="domain" description="5'-Nucleotidase C-terminal" evidence="4">
    <location>
        <begin position="291"/>
        <end position="366"/>
    </location>
</feature>
<keyword evidence="6" id="KW-1185">Reference proteome</keyword>
<dbReference type="InterPro" id="IPR006179">
    <property type="entry name" value="5_nucleotidase/apyrase"/>
</dbReference>
<gene>
    <name evidence="5" type="ORF">EJN90_13455</name>
</gene>
<dbReference type="SUPFAM" id="SSF55816">
    <property type="entry name" value="5'-nucleotidase (syn. UDP-sugar hydrolase), C-terminal domain"/>
    <property type="match status" value="1"/>
</dbReference>
<keyword evidence="1" id="KW-0732">Signal</keyword>
<dbReference type="OrthoDB" id="9793179at2"/>
<dbReference type="GO" id="GO:0008768">
    <property type="term" value="F:UDP-sugar diphosphatase activity"/>
    <property type="evidence" value="ECO:0007669"/>
    <property type="project" value="TreeGrafter"/>
</dbReference>
<dbReference type="InterPro" id="IPR008334">
    <property type="entry name" value="5'-Nucleotdase_C"/>
</dbReference>
<dbReference type="Gene3D" id="3.90.780.10">
    <property type="entry name" value="5'-Nucleotidase, C-terminal domain"/>
    <property type="match status" value="1"/>
</dbReference>
<dbReference type="Pfam" id="PF00149">
    <property type="entry name" value="Metallophos"/>
    <property type="match status" value="1"/>
</dbReference>
<dbReference type="GO" id="GO:0008253">
    <property type="term" value="F:5'-nucleotidase activity"/>
    <property type="evidence" value="ECO:0007669"/>
    <property type="project" value="TreeGrafter"/>
</dbReference>
<dbReference type="PANTHER" id="PTHR11575:SF23">
    <property type="entry name" value="5-NUCLEOTIDASE FAMILY PROTEIN"/>
    <property type="match status" value="1"/>
</dbReference>
<dbReference type="KEGG" id="jeh:EJN90_13455"/>
<dbReference type="PRINTS" id="PR01607">
    <property type="entry name" value="APYRASEFAMLY"/>
</dbReference>
<dbReference type="GO" id="GO:0030288">
    <property type="term" value="C:outer membrane-bounded periplasmic space"/>
    <property type="evidence" value="ECO:0007669"/>
    <property type="project" value="TreeGrafter"/>
</dbReference>
<dbReference type="InterPro" id="IPR029052">
    <property type="entry name" value="Metallo-depent_PP-like"/>
</dbReference>
<evidence type="ECO:0000256" key="1">
    <source>
        <dbReference type="ARBA" id="ARBA00022729"/>
    </source>
</evidence>
<dbReference type="PIRSF" id="PIRSF036361">
    <property type="entry name" value="YunD"/>
    <property type="match status" value="1"/>
</dbReference>
<comment type="similarity">
    <text evidence="2">Belongs to the 5'-nucleotidase family.</text>
</comment>
<evidence type="ECO:0000313" key="6">
    <source>
        <dbReference type="Proteomes" id="UP000273326"/>
    </source>
</evidence>
<dbReference type="CDD" id="cd00845">
    <property type="entry name" value="MPP_UshA_N_like"/>
    <property type="match status" value="1"/>
</dbReference>
<evidence type="ECO:0000259" key="4">
    <source>
        <dbReference type="Pfam" id="PF02872"/>
    </source>
</evidence>
<protein>
    <submittedName>
        <fullName evidence="5">Bifunctional metallophosphatase/5'-nucleotidase</fullName>
    </submittedName>
</protein>
<dbReference type="PANTHER" id="PTHR11575">
    <property type="entry name" value="5'-NUCLEOTIDASE-RELATED"/>
    <property type="match status" value="1"/>
</dbReference>
<keyword evidence="2" id="KW-0547">Nucleotide-binding</keyword>
<evidence type="ECO:0000313" key="5">
    <source>
        <dbReference type="EMBL" id="AZP05555.1"/>
    </source>
</evidence>
<sequence length="469" mass="53754">MKVKHPSKQLHLYHINDLHSHFENWPKIRRYLNQKKQEHEENNEDVLIFDIGDFLDRVHPLTEATNGKANVQLMNRVAFDAVTIGNNEGIGNTKTVLNQLFQEAKFPVVLGNLFDIEDKNLPDWAQPYIILVLENGIRVGVTGLTAPLYLSYLPNGWQPKESYEVLPGLLQEMKPKTDIIILLSHMGIIEDEHMAEMYQDLDVIMGAHTHHVLPQGKLIDGTILTGGGKWGEYIGHTIVGYSEEKVITSIKTELITCADLPELQLDEIEINRLWDKGVEMLREEEIADIPFTLETEWYNHTDLVDLGLEAITEFANIDIGILNSGLFLDDLPAGIISKETLHHILPHPMRLISCKMSGQNFCDLIFGMEKMREELRVRQVTGMGFRGKIFGEICYKGIKVDTDNKIIYYNGTIIQKGDTIKFVTVDHYRYVSFFPLIENKGESELLFPYFLRDVVSKYLEDHFPILYSK</sequence>
<dbReference type="GO" id="GO:0000166">
    <property type="term" value="F:nucleotide binding"/>
    <property type="evidence" value="ECO:0007669"/>
    <property type="project" value="UniProtKB-KW"/>
</dbReference>
<reference evidence="6" key="1">
    <citation type="submission" date="2018-12" db="EMBL/GenBank/DDBJ databases">
        <title>Complete genome sequencing of Jeotgalibaca sp. H21T32.</title>
        <authorList>
            <person name="Bae J.-W."/>
            <person name="Lee S.-Y."/>
        </authorList>
    </citation>
    <scope>NUCLEOTIDE SEQUENCE [LARGE SCALE GENOMIC DNA]</scope>
    <source>
        <strain evidence="6">H21T32</strain>
    </source>
</reference>